<evidence type="ECO:0000313" key="3">
    <source>
        <dbReference type="Proteomes" id="UP000215086"/>
    </source>
</evidence>
<protein>
    <submittedName>
        <fullName evidence="2">Uncharacterized protein</fullName>
    </submittedName>
</protein>
<organism evidence="2 3">
    <name type="scientific">Thermogutta terrifontis</name>
    <dbReference type="NCBI Taxonomy" id="1331910"/>
    <lineage>
        <taxon>Bacteria</taxon>
        <taxon>Pseudomonadati</taxon>
        <taxon>Planctomycetota</taxon>
        <taxon>Planctomycetia</taxon>
        <taxon>Pirellulales</taxon>
        <taxon>Thermoguttaceae</taxon>
        <taxon>Thermogutta</taxon>
    </lineage>
</organism>
<name>A0A286RHZ9_9BACT</name>
<keyword evidence="3" id="KW-1185">Reference proteome</keyword>
<proteinExistence type="predicted"/>
<feature type="chain" id="PRO_5012109092" evidence="1">
    <location>
        <begin position="23"/>
        <end position="69"/>
    </location>
</feature>
<dbReference type="Proteomes" id="UP000215086">
    <property type="component" value="Chromosome"/>
</dbReference>
<feature type="signal peptide" evidence="1">
    <location>
        <begin position="1"/>
        <end position="22"/>
    </location>
</feature>
<dbReference type="EMBL" id="CP018477">
    <property type="protein sequence ID" value="ASV75577.1"/>
    <property type="molecule type" value="Genomic_DNA"/>
</dbReference>
<accession>A0A286RHZ9</accession>
<keyword evidence="1" id="KW-0732">Signal</keyword>
<evidence type="ECO:0000256" key="1">
    <source>
        <dbReference type="SAM" id="SignalP"/>
    </source>
</evidence>
<gene>
    <name evidence="2" type="ORF">THTE_2975</name>
</gene>
<evidence type="ECO:0000313" key="2">
    <source>
        <dbReference type="EMBL" id="ASV75577.1"/>
    </source>
</evidence>
<dbReference type="KEGG" id="ttf:THTE_2975"/>
<reference evidence="2 3" key="1">
    <citation type="journal article" name="Front. Microbiol.">
        <title>Sugar Metabolism of the First Thermophilic Planctomycete Thermogutta terrifontis: Comparative Genomic and Transcriptomic Approaches.</title>
        <authorList>
            <person name="Elcheninov A.G."/>
            <person name="Menzel P."/>
            <person name="Gudbergsdottir S.R."/>
            <person name="Slesarev A.I."/>
            <person name="Kadnikov V.V."/>
            <person name="Krogh A."/>
            <person name="Bonch-Osmolovskaya E.A."/>
            <person name="Peng X."/>
            <person name="Kublanov I.V."/>
        </authorList>
    </citation>
    <scope>NUCLEOTIDE SEQUENCE [LARGE SCALE GENOMIC DNA]</scope>
    <source>
        <strain evidence="2 3">R1</strain>
    </source>
</reference>
<sequence>MAFARRGFALLDALLPPGGLLAAFGQQIGQLAVHIHCKARPGILGKANYRFVSITAESAAATSKSDPHP</sequence>
<dbReference type="AlphaFoldDB" id="A0A286RHZ9"/>